<dbReference type="InterPro" id="IPR002641">
    <property type="entry name" value="PNPLA_dom"/>
</dbReference>
<accession>A0ABW8AK00</accession>
<keyword evidence="3" id="KW-1133">Transmembrane helix</keyword>
<dbReference type="Gene3D" id="3.40.1090.10">
    <property type="entry name" value="Cytosolic phospholipase A2 catalytic domain"/>
    <property type="match status" value="2"/>
</dbReference>
<evidence type="ECO:0000256" key="2">
    <source>
        <dbReference type="PROSITE-ProRule" id="PRU01161"/>
    </source>
</evidence>
<comment type="caution">
    <text evidence="5">The sequence shown here is derived from an EMBL/GenBank/DDBJ whole genome shotgun (WGS) entry which is preliminary data.</text>
</comment>
<evidence type="ECO:0000313" key="6">
    <source>
        <dbReference type="Proteomes" id="UP001612915"/>
    </source>
</evidence>
<keyword evidence="2" id="KW-0378">Hydrolase</keyword>
<dbReference type="EMBL" id="JBITLV010000002">
    <property type="protein sequence ID" value="MFI7586677.1"/>
    <property type="molecule type" value="Genomic_DNA"/>
</dbReference>
<evidence type="ECO:0000259" key="4">
    <source>
        <dbReference type="PROSITE" id="PS51635"/>
    </source>
</evidence>
<dbReference type="PROSITE" id="PS51635">
    <property type="entry name" value="PNPLA"/>
    <property type="match status" value="1"/>
</dbReference>
<reference evidence="5 6" key="1">
    <citation type="submission" date="2024-10" db="EMBL/GenBank/DDBJ databases">
        <title>The Natural Products Discovery Center: Release of the First 8490 Sequenced Strains for Exploring Actinobacteria Biosynthetic Diversity.</title>
        <authorList>
            <person name="Kalkreuter E."/>
            <person name="Kautsar S.A."/>
            <person name="Yang D."/>
            <person name="Bader C.D."/>
            <person name="Teijaro C.N."/>
            <person name="Fluegel L."/>
            <person name="Davis C.M."/>
            <person name="Simpson J.R."/>
            <person name="Lauterbach L."/>
            <person name="Steele A.D."/>
            <person name="Gui C."/>
            <person name="Meng S."/>
            <person name="Li G."/>
            <person name="Viehrig K."/>
            <person name="Ye F."/>
            <person name="Su P."/>
            <person name="Kiefer A.F."/>
            <person name="Nichols A."/>
            <person name="Cepeda A.J."/>
            <person name="Yan W."/>
            <person name="Fan B."/>
            <person name="Jiang Y."/>
            <person name="Adhikari A."/>
            <person name="Zheng C.-J."/>
            <person name="Schuster L."/>
            <person name="Cowan T.M."/>
            <person name="Smanski M.J."/>
            <person name="Chevrette M.G."/>
            <person name="De Carvalho L.P.S."/>
            <person name="Shen B."/>
        </authorList>
    </citation>
    <scope>NUCLEOTIDE SEQUENCE [LARGE SCALE GENOMIC DNA]</scope>
    <source>
        <strain evidence="5 6">NPDC049639</strain>
    </source>
</reference>
<keyword evidence="6" id="KW-1185">Reference proteome</keyword>
<keyword evidence="3" id="KW-0472">Membrane</keyword>
<evidence type="ECO:0000313" key="5">
    <source>
        <dbReference type="EMBL" id="MFI7586677.1"/>
    </source>
</evidence>
<dbReference type="Pfam" id="PF01734">
    <property type="entry name" value="Patatin"/>
    <property type="match status" value="1"/>
</dbReference>
<feature type="transmembrane region" description="Helical" evidence="3">
    <location>
        <begin position="79"/>
        <end position="100"/>
    </location>
</feature>
<feature type="short sequence motif" description="GXSXG" evidence="2">
    <location>
        <begin position="83"/>
        <end position="87"/>
    </location>
</feature>
<protein>
    <submittedName>
        <fullName evidence="5">Patatin-like phospholipase family protein</fullName>
    </submittedName>
</protein>
<feature type="transmembrane region" description="Helical" evidence="3">
    <location>
        <begin position="45"/>
        <end position="67"/>
    </location>
</feature>
<feature type="short sequence motif" description="DGA/G" evidence="2">
    <location>
        <begin position="245"/>
        <end position="247"/>
    </location>
</feature>
<dbReference type="SUPFAM" id="SSF52151">
    <property type="entry name" value="FabD/lysophospholipase-like"/>
    <property type="match status" value="1"/>
</dbReference>
<feature type="active site" description="Proton acceptor" evidence="2">
    <location>
        <position position="245"/>
    </location>
</feature>
<feature type="short sequence motif" description="GXGXXG" evidence="2">
    <location>
        <begin position="51"/>
        <end position="56"/>
    </location>
</feature>
<evidence type="ECO:0000256" key="3">
    <source>
        <dbReference type="SAM" id="Phobius"/>
    </source>
</evidence>
<keyword evidence="2" id="KW-0442">Lipid degradation</keyword>
<dbReference type="InterPro" id="IPR016035">
    <property type="entry name" value="Acyl_Trfase/lysoPLipase"/>
</dbReference>
<feature type="domain" description="PNPLA" evidence="4">
    <location>
        <begin position="47"/>
        <end position="259"/>
    </location>
</feature>
<name>A0ABW8AK00_9ACTN</name>
<keyword evidence="3" id="KW-0812">Transmembrane</keyword>
<keyword evidence="1 2" id="KW-0443">Lipid metabolism</keyword>
<sequence length="377" mass="38773">MVRGEAWAMRAAARATGEGAADVVRLGPEAQLAGPSGSGLDGERWGLVLGGGGVLGAAWLVGALSAFERAYGVDARQAELLVGTSAGSIVAAMLSAGVSVSEQRARQLAPSQGALPGGPGAALVSGPVARRRLRPGSPTMLRNMVRTHRGHLRDVPRVAVLTGLAPAGTAPMRGVRELIETAMPAGQWPSHRGVRVVALDYGTGDRVAFGAAGAPPAGLSEAVLASCAIPTFFAPVSIGDRRYVDGGAWSSTNADLVLAEEPRLDRLFVFAPMVSTTYDVPPDWKVRTERRIRIAITKRALSEARAVHEAGTAVTVVGPGPAELALIGFNLMASRPRRDVLLSAEQTVSAALTGSPADPVAAVVDAIDEAVEDEVAG</sequence>
<gene>
    <name evidence="5" type="ORF">ACIB24_06330</name>
</gene>
<dbReference type="RefSeq" id="WP_398276892.1">
    <property type="nucleotide sequence ID" value="NZ_JBITLV010000002.1"/>
</dbReference>
<proteinExistence type="predicted"/>
<organism evidence="5 6">
    <name type="scientific">Spongisporangium articulatum</name>
    <dbReference type="NCBI Taxonomy" id="3362603"/>
    <lineage>
        <taxon>Bacteria</taxon>
        <taxon>Bacillati</taxon>
        <taxon>Actinomycetota</taxon>
        <taxon>Actinomycetes</taxon>
        <taxon>Kineosporiales</taxon>
        <taxon>Kineosporiaceae</taxon>
        <taxon>Spongisporangium</taxon>
    </lineage>
</organism>
<evidence type="ECO:0000256" key="1">
    <source>
        <dbReference type="ARBA" id="ARBA00023098"/>
    </source>
</evidence>
<feature type="active site" description="Nucleophile" evidence="2">
    <location>
        <position position="85"/>
    </location>
</feature>
<dbReference type="Proteomes" id="UP001612915">
    <property type="component" value="Unassembled WGS sequence"/>
</dbReference>